<keyword evidence="3" id="KW-1185">Reference proteome</keyword>
<dbReference type="RefSeq" id="WP_262459953.1">
    <property type="nucleotide sequence ID" value="NZ_ARXS01000006.1"/>
</dbReference>
<feature type="transmembrane region" description="Helical" evidence="1">
    <location>
        <begin position="21"/>
        <end position="44"/>
    </location>
</feature>
<sequence>MFTAGRRDKSGKERGAVALEFLVLFPLIFSLIYAAGVYGVLFSWQVRMQIAVDRATASVMHLDRNGTDEPDVEALKLANDSVAGGLVPEFMGSLSTEACYHPPGADDQVVCTLKVVLADGGCADGQGAVGTAKGPGALGFWGGFPPMPDCLQATAKVVY</sequence>
<name>A0ABT2QX88_9GAMM</name>
<dbReference type="Proteomes" id="UP001064106">
    <property type="component" value="Unassembled WGS sequence"/>
</dbReference>
<keyword evidence="1" id="KW-0812">Transmembrane</keyword>
<comment type="caution">
    <text evidence="2">The sequence shown here is derived from an EMBL/GenBank/DDBJ whole genome shotgun (WGS) entry which is preliminary data.</text>
</comment>
<evidence type="ECO:0008006" key="4">
    <source>
        <dbReference type="Google" id="ProtNLM"/>
    </source>
</evidence>
<keyword evidence="1" id="KW-0472">Membrane</keyword>
<reference evidence="2" key="1">
    <citation type="submission" date="2012-09" db="EMBL/GenBank/DDBJ databases">
        <title>Genome Sequence of alkane-degrading Bacterium Alcanivorax balearicus MACL04.</title>
        <authorList>
            <person name="Lai Q."/>
            <person name="Shao Z."/>
        </authorList>
    </citation>
    <scope>NUCLEOTIDE SEQUENCE</scope>
    <source>
        <strain evidence="2">MACL04</strain>
    </source>
</reference>
<keyword evidence="1" id="KW-1133">Transmembrane helix</keyword>
<evidence type="ECO:0000313" key="2">
    <source>
        <dbReference type="EMBL" id="MCU5782139.1"/>
    </source>
</evidence>
<gene>
    <name evidence="2" type="ORF">MA04_01439</name>
</gene>
<accession>A0ABT2QX88</accession>
<dbReference type="EMBL" id="ARXS01000006">
    <property type="protein sequence ID" value="MCU5782139.1"/>
    <property type="molecule type" value="Genomic_DNA"/>
</dbReference>
<evidence type="ECO:0000256" key="1">
    <source>
        <dbReference type="SAM" id="Phobius"/>
    </source>
</evidence>
<evidence type="ECO:0000313" key="3">
    <source>
        <dbReference type="Proteomes" id="UP001064106"/>
    </source>
</evidence>
<protein>
    <recommendedName>
        <fullName evidence="4">Pilus assembly protein</fullName>
    </recommendedName>
</protein>
<organism evidence="2 3">
    <name type="scientific">Alloalcanivorax balearicus MACL04</name>
    <dbReference type="NCBI Taxonomy" id="1177182"/>
    <lineage>
        <taxon>Bacteria</taxon>
        <taxon>Pseudomonadati</taxon>
        <taxon>Pseudomonadota</taxon>
        <taxon>Gammaproteobacteria</taxon>
        <taxon>Oceanospirillales</taxon>
        <taxon>Alcanivoracaceae</taxon>
        <taxon>Alloalcanivorax</taxon>
    </lineage>
</organism>
<proteinExistence type="predicted"/>